<comment type="caution">
    <text evidence="2">The sequence shown here is derived from an EMBL/GenBank/DDBJ whole genome shotgun (WGS) entry which is preliminary data.</text>
</comment>
<sequence>MVLFVMIAVGWWAAPTDRATALPAPGTTGDTEPYQFTATALPTGGLAAATALIIGGLILGAVVVGRIFYSPSRKRR</sequence>
<keyword evidence="1" id="KW-0812">Transmembrane</keyword>
<keyword evidence="3" id="KW-1185">Reference proteome</keyword>
<keyword evidence="1" id="KW-1133">Transmembrane helix</keyword>
<evidence type="ECO:0008006" key="4">
    <source>
        <dbReference type="Google" id="ProtNLM"/>
    </source>
</evidence>
<name>A0ABW6RZ76_9NOCA</name>
<evidence type="ECO:0000313" key="3">
    <source>
        <dbReference type="Proteomes" id="UP001601992"/>
    </source>
</evidence>
<dbReference type="EMBL" id="JBIAQY010000005">
    <property type="protein sequence ID" value="MFF3569327.1"/>
    <property type="molecule type" value="Genomic_DNA"/>
</dbReference>
<evidence type="ECO:0000256" key="1">
    <source>
        <dbReference type="SAM" id="Phobius"/>
    </source>
</evidence>
<accession>A0ABW6RZ76</accession>
<gene>
    <name evidence="2" type="ORF">ACFYXQ_16275</name>
</gene>
<protein>
    <recommendedName>
        <fullName evidence="4">LPXTG-motif cell wall anchor domain-containing protein</fullName>
    </recommendedName>
</protein>
<organism evidence="2 3">
    <name type="scientific">Nocardia jiangxiensis</name>
    <dbReference type="NCBI Taxonomy" id="282685"/>
    <lineage>
        <taxon>Bacteria</taxon>
        <taxon>Bacillati</taxon>
        <taxon>Actinomycetota</taxon>
        <taxon>Actinomycetes</taxon>
        <taxon>Mycobacteriales</taxon>
        <taxon>Nocardiaceae</taxon>
        <taxon>Nocardia</taxon>
    </lineage>
</organism>
<feature type="transmembrane region" description="Helical" evidence="1">
    <location>
        <begin position="45"/>
        <end position="69"/>
    </location>
</feature>
<proteinExistence type="predicted"/>
<evidence type="ECO:0000313" key="2">
    <source>
        <dbReference type="EMBL" id="MFF3569327.1"/>
    </source>
</evidence>
<reference evidence="2 3" key="1">
    <citation type="submission" date="2024-10" db="EMBL/GenBank/DDBJ databases">
        <title>The Natural Products Discovery Center: Release of the First 8490 Sequenced Strains for Exploring Actinobacteria Biosynthetic Diversity.</title>
        <authorList>
            <person name="Kalkreuter E."/>
            <person name="Kautsar S.A."/>
            <person name="Yang D."/>
            <person name="Bader C.D."/>
            <person name="Teijaro C.N."/>
            <person name="Fluegel L."/>
            <person name="Davis C.M."/>
            <person name="Simpson J.R."/>
            <person name="Lauterbach L."/>
            <person name="Steele A.D."/>
            <person name="Gui C."/>
            <person name="Meng S."/>
            <person name="Li G."/>
            <person name="Viehrig K."/>
            <person name="Ye F."/>
            <person name="Su P."/>
            <person name="Kiefer A.F."/>
            <person name="Nichols A."/>
            <person name="Cepeda A.J."/>
            <person name="Yan W."/>
            <person name="Fan B."/>
            <person name="Jiang Y."/>
            <person name="Adhikari A."/>
            <person name="Zheng C.-J."/>
            <person name="Schuster L."/>
            <person name="Cowan T.M."/>
            <person name="Smanski M.J."/>
            <person name="Chevrette M.G."/>
            <person name="De Carvalho L.P.S."/>
            <person name="Shen B."/>
        </authorList>
    </citation>
    <scope>NUCLEOTIDE SEQUENCE [LARGE SCALE GENOMIC DNA]</scope>
    <source>
        <strain evidence="2 3">NPDC002593</strain>
    </source>
</reference>
<keyword evidence="1" id="KW-0472">Membrane</keyword>
<dbReference type="Proteomes" id="UP001601992">
    <property type="component" value="Unassembled WGS sequence"/>
</dbReference>
<dbReference type="RefSeq" id="WP_040819731.1">
    <property type="nucleotide sequence ID" value="NZ_JBIAQY010000005.1"/>
</dbReference>